<keyword evidence="8" id="KW-1185">Reference proteome</keyword>
<dbReference type="RefSeq" id="WP_307154726.1">
    <property type="nucleotide sequence ID" value="NZ_JAUSUK010000002.1"/>
</dbReference>
<comment type="subcellular location">
    <subcellularLocation>
        <location evidence="1">Membrane</location>
        <topology evidence="1">Multi-pass membrane protein</topology>
    </subcellularLocation>
</comment>
<dbReference type="Pfam" id="PF07298">
    <property type="entry name" value="NnrU"/>
    <property type="match status" value="1"/>
</dbReference>
<feature type="transmembrane region" description="Helical" evidence="5">
    <location>
        <begin position="71"/>
        <end position="90"/>
    </location>
</feature>
<comment type="caution">
    <text evidence="7">The sequence shown here is derived from an EMBL/GenBank/DDBJ whole genome shotgun (WGS) entry which is preliminary data.</text>
</comment>
<organism evidence="7 8">
    <name type="scientific">Rhodopseudomonas julia</name>
    <dbReference type="NCBI Taxonomy" id="200617"/>
    <lineage>
        <taxon>Bacteria</taxon>
        <taxon>Pseudomonadati</taxon>
        <taxon>Pseudomonadota</taxon>
        <taxon>Alphaproteobacteria</taxon>
        <taxon>Hyphomicrobiales</taxon>
        <taxon>Nitrobacteraceae</taxon>
        <taxon>Rhodopseudomonas</taxon>
    </lineage>
</organism>
<feature type="domain" description="NnrU" evidence="6">
    <location>
        <begin position="3"/>
        <end position="189"/>
    </location>
</feature>
<feature type="transmembrane region" description="Helical" evidence="5">
    <location>
        <begin position="163"/>
        <end position="185"/>
    </location>
</feature>
<keyword evidence="3 5" id="KW-1133">Transmembrane helix</keyword>
<name>A0ABU0C7S2_9BRAD</name>
<feature type="transmembrane region" description="Helical" evidence="5">
    <location>
        <begin position="126"/>
        <end position="142"/>
    </location>
</feature>
<gene>
    <name evidence="7" type="ORF">J2R99_002430</name>
</gene>
<dbReference type="Proteomes" id="UP001230253">
    <property type="component" value="Unassembled WGS sequence"/>
</dbReference>
<proteinExistence type="predicted"/>
<evidence type="ECO:0000256" key="4">
    <source>
        <dbReference type="ARBA" id="ARBA00023136"/>
    </source>
</evidence>
<sequence length="191" mass="21253">MFVLILGLILFLGAHSVRLWGEDFRDRMIAERGDGIWKGVYSLASVVGIVLIVWGYGLTRLNPIDVWYPPIWTRHLAILLNAVAFALVALNGSTGPIRAAVGHPMVLGVKVWAFAHLLANGRLGDILLFGAFMIWAIVDYAGSRRRDKREGVVRMAGPWKPELIRMGIGLALWLVFLLFLHQWLFGVSPLG</sequence>
<protein>
    <submittedName>
        <fullName evidence="7">Membrane protein</fullName>
    </submittedName>
</protein>
<evidence type="ECO:0000256" key="2">
    <source>
        <dbReference type="ARBA" id="ARBA00022692"/>
    </source>
</evidence>
<evidence type="ECO:0000256" key="5">
    <source>
        <dbReference type="SAM" id="Phobius"/>
    </source>
</evidence>
<evidence type="ECO:0000259" key="6">
    <source>
        <dbReference type="Pfam" id="PF07298"/>
    </source>
</evidence>
<dbReference type="EMBL" id="JAUSUK010000002">
    <property type="protein sequence ID" value="MDQ0326561.1"/>
    <property type="molecule type" value="Genomic_DNA"/>
</dbReference>
<evidence type="ECO:0000313" key="8">
    <source>
        <dbReference type="Proteomes" id="UP001230253"/>
    </source>
</evidence>
<reference evidence="7 8" key="1">
    <citation type="submission" date="2023-07" db="EMBL/GenBank/DDBJ databases">
        <title>Genomic Encyclopedia of Type Strains, Phase IV (KMG-IV): sequencing the most valuable type-strain genomes for metagenomic binning, comparative biology and taxonomic classification.</title>
        <authorList>
            <person name="Goeker M."/>
        </authorList>
    </citation>
    <scope>NUCLEOTIDE SEQUENCE [LARGE SCALE GENOMIC DNA]</scope>
    <source>
        <strain evidence="7 8">DSM 11549</strain>
    </source>
</reference>
<evidence type="ECO:0000313" key="7">
    <source>
        <dbReference type="EMBL" id="MDQ0326561.1"/>
    </source>
</evidence>
<feature type="transmembrane region" description="Helical" evidence="5">
    <location>
        <begin position="40"/>
        <end position="59"/>
    </location>
</feature>
<keyword evidence="2 5" id="KW-0812">Transmembrane</keyword>
<evidence type="ECO:0000256" key="1">
    <source>
        <dbReference type="ARBA" id="ARBA00004141"/>
    </source>
</evidence>
<keyword evidence="4 5" id="KW-0472">Membrane</keyword>
<dbReference type="InterPro" id="IPR009915">
    <property type="entry name" value="NnrU_dom"/>
</dbReference>
<accession>A0ABU0C7S2</accession>
<evidence type="ECO:0000256" key="3">
    <source>
        <dbReference type="ARBA" id="ARBA00022989"/>
    </source>
</evidence>